<reference evidence="9" key="1">
    <citation type="submission" date="2017-06" db="EMBL/GenBank/DDBJ databases">
        <authorList>
            <person name="Varghese N."/>
            <person name="Submissions S."/>
        </authorList>
    </citation>
    <scope>NUCLEOTIDE SEQUENCE [LARGE SCALE GENOMIC DNA]</scope>
    <source>
        <strain evidence="9">DSM 44485</strain>
    </source>
</reference>
<dbReference type="EMBL" id="FZNP01000009">
    <property type="protein sequence ID" value="SNR99817.1"/>
    <property type="molecule type" value="Genomic_DNA"/>
</dbReference>
<dbReference type="EC" id="3.1.4.4" evidence="3"/>
<dbReference type="AlphaFoldDB" id="A0A239AW32"/>
<evidence type="ECO:0000256" key="6">
    <source>
        <dbReference type="ARBA" id="ARBA00023098"/>
    </source>
</evidence>
<dbReference type="RefSeq" id="WP_179278972.1">
    <property type="nucleotide sequence ID" value="NZ_FZNP01000009.1"/>
</dbReference>
<comment type="catalytic activity">
    <reaction evidence="1">
        <text>a 1,2-diacyl-sn-glycero-3-phosphocholine + H2O = a 1,2-diacyl-sn-glycero-3-phosphate + choline + H(+)</text>
        <dbReference type="Rhea" id="RHEA:14445"/>
        <dbReference type="ChEBI" id="CHEBI:15354"/>
        <dbReference type="ChEBI" id="CHEBI:15377"/>
        <dbReference type="ChEBI" id="CHEBI:15378"/>
        <dbReference type="ChEBI" id="CHEBI:57643"/>
        <dbReference type="ChEBI" id="CHEBI:58608"/>
        <dbReference type="EC" id="3.1.4.4"/>
    </reaction>
</comment>
<dbReference type="GO" id="GO:0006793">
    <property type="term" value="P:phosphorus metabolic process"/>
    <property type="evidence" value="ECO:0007669"/>
    <property type="project" value="UniProtKB-ARBA"/>
</dbReference>
<dbReference type="InterPro" id="IPR025202">
    <property type="entry name" value="PLD-like_dom"/>
</dbReference>
<dbReference type="GO" id="GO:0004630">
    <property type="term" value="F:phospholipase D activity"/>
    <property type="evidence" value="ECO:0007669"/>
    <property type="project" value="UniProtKB-EC"/>
</dbReference>
<dbReference type="Proteomes" id="UP000198420">
    <property type="component" value="Unassembled WGS sequence"/>
</dbReference>
<dbReference type="PROSITE" id="PS50035">
    <property type="entry name" value="PLD"/>
    <property type="match status" value="1"/>
</dbReference>
<evidence type="ECO:0000256" key="1">
    <source>
        <dbReference type="ARBA" id="ARBA00000798"/>
    </source>
</evidence>
<dbReference type="GO" id="GO:0016891">
    <property type="term" value="F:RNA endonuclease activity producing 5'-phosphomonoesters, hydrolytic mechanism"/>
    <property type="evidence" value="ECO:0007669"/>
    <property type="project" value="TreeGrafter"/>
</dbReference>
<comment type="similarity">
    <text evidence="2">Belongs to the phospholipase D family.</text>
</comment>
<dbReference type="SUPFAM" id="SSF56024">
    <property type="entry name" value="Phospholipase D/nuclease"/>
    <property type="match status" value="2"/>
</dbReference>
<evidence type="ECO:0000313" key="8">
    <source>
        <dbReference type="EMBL" id="SNR99817.1"/>
    </source>
</evidence>
<accession>A0A239AW32</accession>
<keyword evidence="9" id="KW-1185">Reference proteome</keyword>
<name>A0A239AW32_9ACTN</name>
<keyword evidence="5" id="KW-0442">Lipid degradation</keyword>
<evidence type="ECO:0000256" key="3">
    <source>
        <dbReference type="ARBA" id="ARBA00012027"/>
    </source>
</evidence>
<dbReference type="GO" id="GO:0016042">
    <property type="term" value="P:lipid catabolic process"/>
    <property type="evidence" value="ECO:0007669"/>
    <property type="project" value="UniProtKB-KW"/>
</dbReference>
<evidence type="ECO:0000256" key="5">
    <source>
        <dbReference type="ARBA" id="ARBA00022963"/>
    </source>
</evidence>
<proteinExistence type="inferred from homology"/>
<dbReference type="PANTHER" id="PTHR43856:SF1">
    <property type="entry name" value="MITOCHONDRIAL CARDIOLIPIN HYDROLASE"/>
    <property type="match status" value="1"/>
</dbReference>
<keyword evidence="4" id="KW-0378">Hydrolase</keyword>
<dbReference type="Pfam" id="PF13091">
    <property type="entry name" value="PLDc_2"/>
    <property type="match status" value="2"/>
</dbReference>
<evidence type="ECO:0000256" key="4">
    <source>
        <dbReference type="ARBA" id="ARBA00022801"/>
    </source>
</evidence>
<dbReference type="SMART" id="SM00155">
    <property type="entry name" value="PLDc"/>
    <property type="match status" value="2"/>
</dbReference>
<organism evidence="8 9">
    <name type="scientific">Actinomadura mexicana</name>
    <dbReference type="NCBI Taxonomy" id="134959"/>
    <lineage>
        <taxon>Bacteria</taxon>
        <taxon>Bacillati</taxon>
        <taxon>Actinomycetota</taxon>
        <taxon>Actinomycetes</taxon>
        <taxon>Streptosporangiales</taxon>
        <taxon>Thermomonosporaceae</taxon>
        <taxon>Actinomadura</taxon>
    </lineage>
</organism>
<feature type="domain" description="PLD phosphodiesterase" evidence="7">
    <location>
        <begin position="149"/>
        <end position="171"/>
    </location>
</feature>
<evidence type="ECO:0000256" key="2">
    <source>
        <dbReference type="ARBA" id="ARBA00008664"/>
    </source>
</evidence>
<dbReference type="Gene3D" id="3.30.870.10">
    <property type="entry name" value="Endonuclease Chain A"/>
    <property type="match status" value="2"/>
</dbReference>
<dbReference type="PANTHER" id="PTHR43856">
    <property type="entry name" value="CARDIOLIPIN HYDROLASE"/>
    <property type="match status" value="1"/>
</dbReference>
<evidence type="ECO:0000259" key="7">
    <source>
        <dbReference type="PROSITE" id="PS50035"/>
    </source>
</evidence>
<dbReference type="InterPro" id="IPR001736">
    <property type="entry name" value="PLipase_D/transphosphatidylase"/>
</dbReference>
<protein>
    <recommendedName>
        <fullName evidence="3">phospholipase D</fullName>
        <ecNumber evidence="3">3.1.4.4</ecNumber>
    </recommendedName>
</protein>
<sequence length="509" mass="56596">MTDEIDVGAKTVEGDYFLNRPGWKSRPFTAGGNVDGNRHCVTYRNSDQSIRHALISLVKSARRKIFIASFFLGDAELAQELVAAAQRLVGGVYVISAIDDRSLRRGLDELEDGDIGVGVGGERRDPAEHKRFDKLVGSGVYVRGHENCHAKFAVADDETALVTSANFTTRALEKTGESGVLVHDAIEARRLARLFARLWHEGCTWEIPPMSHHEKYTAERRSPAAWAGTVPQPGFDSSYGVIWTDGQDQHILRHLQRIVTGAREELLLATWSLNGMSRHPELLLEPVKQATRRGVRVRMLVRVFNDRLHHRADAGTFADAGVEIVPDTLTHAKGAIADSRRGALFSANFDREHGLTSGVEAGWRLDGTPLLDEARAYFQHAMDNADAEFARTPSQRDLHDRLITWKLQRWPLPRRMAVEATSLAWKSLASGVEAGPVLFTVDGDGEVELLVDRHRFAIRQNGMDVVRLEISPHVEPKPSDQRLEEWLRTRGVPATGTRGVCPAVFELSV</sequence>
<dbReference type="InterPro" id="IPR051406">
    <property type="entry name" value="PLD_domain"/>
</dbReference>
<keyword evidence="6" id="KW-0443">Lipid metabolism</keyword>
<gene>
    <name evidence="8" type="ORF">SAMN06265355_109246</name>
</gene>
<evidence type="ECO:0000313" key="9">
    <source>
        <dbReference type="Proteomes" id="UP000198420"/>
    </source>
</evidence>